<feature type="domain" description="GIY-YIG" evidence="3">
    <location>
        <begin position="200"/>
        <end position="276"/>
    </location>
</feature>
<dbReference type="NCBIfam" id="TIGR00573">
    <property type="entry name" value="dnaq"/>
    <property type="match status" value="1"/>
</dbReference>
<dbReference type="GO" id="GO:0006289">
    <property type="term" value="P:nucleotide-excision repair"/>
    <property type="evidence" value="ECO:0007669"/>
    <property type="project" value="InterPro"/>
</dbReference>
<dbReference type="Gene3D" id="3.40.1440.10">
    <property type="entry name" value="GIY-YIG endonuclease"/>
    <property type="match status" value="1"/>
</dbReference>
<dbReference type="PANTHER" id="PTHR30231">
    <property type="entry name" value="DNA POLYMERASE III SUBUNIT EPSILON"/>
    <property type="match status" value="1"/>
</dbReference>
<evidence type="ECO:0000313" key="4">
    <source>
        <dbReference type="EMBL" id="TXE08162.1"/>
    </source>
</evidence>
<dbReference type="GO" id="GO:0008408">
    <property type="term" value="F:3'-5' exonuclease activity"/>
    <property type="evidence" value="ECO:0007669"/>
    <property type="project" value="TreeGrafter"/>
</dbReference>
<dbReference type="SMART" id="SM00465">
    <property type="entry name" value="GIYc"/>
    <property type="match status" value="1"/>
</dbReference>
<dbReference type="InterPro" id="IPR006054">
    <property type="entry name" value="DnaQ"/>
</dbReference>
<dbReference type="CDD" id="cd06127">
    <property type="entry name" value="DEDDh"/>
    <property type="match status" value="1"/>
</dbReference>
<dbReference type="GO" id="GO:0045004">
    <property type="term" value="P:DNA replication proofreading"/>
    <property type="evidence" value="ECO:0007669"/>
    <property type="project" value="TreeGrafter"/>
</dbReference>
<comment type="caution">
    <text evidence="4">The sequence shown here is derived from an EMBL/GenBank/DDBJ whole genome shotgun (WGS) entry which is preliminary data.</text>
</comment>
<reference evidence="4 5" key="1">
    <citation type="submission" date="2019-08" db="EMBL/GenBank/DDBJ databases">
        <title>Genome sequence of Gelidibacter salicanalis IC162T.</title>
        <authorList>
            <person name="Bowman J.P."/>
        </authorList>
    </citation>
    <scope>NUCLEOTIDE SEQUENCE [LARGE SCALE GENOMIC DNA]</scope>
    <source>
        <strain evidence="4 5">IC162</strain>
    </source>
</reference>
<dbReference type="SUPFAM" id="SSF53098">
    <property type="entry name" value="Ribonuclease H-like"/>
    <property type="match status" value="1"/>
</dbReference>
<proteinExistence type="predicted"/>
<protein>
    <submittedName>
        <fullName evidence="4">DNA polymerase III subunit epsilon</fullName>
    </submittedName>
</protein>
<evidence type="ECO:0000259" key="3">
    <source>
        <dbReference type="PROSITE" id="PS50164"/>
    </source>
</evidence>
<dbReference type="SMART" id="SM00479">
    <property type="entry name" value="EXOIII"/>
    <property type="match status" value="1"/>
</dbReference>
<dbReference type="GO" id="GO:0005829">
    <property type="term" value="C:cytosol"/>
    <property type="evidence" value="ECO:0007669"/>
    <property type="project" value="TreeGrafter"/>
</dbReference>
<keyword evidence="5" id="KW-1185">Reference proteome</keyword>
<dbReference type="InterPro" id="IPR036397">
    <property type="entry name" value="RNaseH_sf"/>
</dbReference>
<dbReference type="InterPro" id="IPR047296">
    <property type="entry name" value="GIY-YIG_UvrC_Cho"/>
</dbReference>
<dbReference type="GO" id="GO:0003677">
    <property type="term" value="F:DNA binding"/>
    <property type="evidence" value="ECO:0007669"/>
    <property type="project" value="InterPro"/>
</dbReference>
<dbReference type="PROSITE" id="PS50164">
    <property type="entry name" value="GIY_YIG"/>
    <property type="match status" value="1"/>
</dbReference>
<evidence type="ECO:0000313" key="5">
    <source>
        <dbReference type="Proteomes" id="UP000321734"/>
    </source>
</evidence>
<organism evidence="4 5">
    <name type="scientific">Gelidibacter salicanalis</name>
    <dbReference type="NCBI Taxonomy" id="291193"/>
    <lineage>
        <taxon>Bacteria</taxon>
        <taxon>Pseudomonadati</taxon>
        <taxon>Bacteroidota</taxon>
        <taxon>Flavobacteriia</taxon>
        <taxon>Flavobacteriales</taxon>
        <taxon>Flavobacteriaceae</taxon>
        <taxon>Gelidibacter</taxon>
    </lineage>
</organism>
<dbReference type="Proteomes" id="UP000321734">
    <property type="component" value="Unassembled WGS sequence"/>
</dbReference>
<dbReference type="InterPro" id="IPR000305">
    <property type="entry name" value="GIY-YIG_endonuc"/>
</dbReference>
<evidence type="ECO:0000256" key="1">
    <source>
        <dbReference type="ARBA" id="ARBA00025483"/>
    </source>
</evidence>
<dbReference type="InterPro" id="IPR035901">
    <property type="entry name" value="GIY-YIG_endonuc_sf"/>
</dbReference>
<comment type="subunit">
    <text evidence="2">DNA polymerase III contains a core (composed of alpha, epsilon and theta chains) that associates with a tau subunit. This core dimerizes to form the POLIII' complex. PolIII' associates with the gamma complex (composed of gamma, delta, delta', psi and chi chains) and with the beta chain to form the complete DNA polymerase III complex.</text>
</comment>
<dbReference type="SUPFAM" id="SSF82771">
    <property type="entry name" value="GIY-YIG endonuclease"/>
    <property type="match status" value="1"/>
</dbReference>
<dbReference type="RefSeq" id="WP_146891694.1">
    <property type="nucleotide sequence ID" value="NZ_VORX01000003.1"/>
</dbReference>
<dbReference type="Pfam" id="PF01541">
    <property type="entry name" value="GIY-YIG"/>
    <property type="match status" value="1"/>
</dbReference>
<dbReference type="OrthoDB" id="9803913at2"/>
<dbReference type="CDD" id="cd10434">
    <property type="entry name" value="GIY-YIG_UvrC_Cho"/>
    <property type="match status" value="1"/>
</dbReference>
<comment type="function">
    <text evidence="1">DNA polymerase III is a complex, multichain enzyme responsible for most of the replicative synthesis in bacteria. The epsilon subunit contain the editing function and is a proofreading 3'-5' exonuclease.</text>
</comment>
<dbReference type="FunFam" id="3.30.420.10:FF:000045">
    <property type="entry name" value="3'-5' exonuclease DinG"/>
    <property type="match status" value="1"/>
</dbReference>
<dbReference type="PANTHER" id="PTHR30231:SF41">
    <property type="entry name" value="DNA POLYMERASE III SUBUNIT EPSILON"/>
    <property type="match status" value="1"/>
</dbReference>
<sequence>MGKTKTTYTIIDVETTGRGNKITEISIFKYDGDKVVDEFTSLVNPESAIPDYITALTGIDNAMVAIAPTFAEISEAILAITEDTIFVAHNVNFDYNVIRNEFKAIGGDFRRRKLCTVRLSRTLFPGFRSYSLGKLCVSMEIDLVDRHRARGDAEATVTLFKKLLAHKHSETVFANFLKKGSKEATLPSHLPSAIFESIPNGPGIYFFKNKKGKIIYVGKAINLKKRVLGHFYDKKEKELNLCRETAHIDYELSGSDVVARLMEDAAIKHHFPLYNQAAKRVPKPYAVFSYEDRRGIQHLAFNTLKATPFPLQIFHSIRDCRLYLEQVCEKFELCPKYCHLQESVWTCSHYRLTTCKGVCKDEESVVEYNERANLAIEYMATSNQNILLKEKGRHQEEEAFILIKNGLYLGYGFVDKSAQIVHTDEFETFLIPQKETMEIQGILRKLLLQSSTIETLELH</sequence>
<dbReference type="GO" id="GO:0003887">
    <property type="term" value="F:DNA-directed DNA polymerase activity"/>
    <property type="evidence" value="ECO:0007669"/>
    <property type="project" value="InterPro"/>
</dbReference>
<dbReference type="AlphaFoldDB" id="A0A5C7AQN1"/>
<dbReference type="InterPro" id="IPR012337">
    <property type="entry name" value="RNaseH-like_sf"/>
</dbReference>
<evidence type="ECO:0000256" key="2">
    <source>
        <dbReference type="ARBA" id="ARBA00026073"/>
    </source>
</evidence>
<gene>
    <name evidence="4" type="ORF">ES711_06510</name>
</gene>
<dbReference type="InterPro" id="IPR013520">
    <property type="entry name" value="Ribonucl_H"/>
</dbReference>
<accession>A0A5C7AQN1</accession>
<dbReference type="EMBL" id="VORX01000003">
    <property type="protein sequence ID" value="TXE08162.1"/>
    <property type="molecule type" value="Genomic_DNA"/>
</dbReference>
<dbReference type="Pfam" id="PF00929">
    <property type="entry name" value="RNase_T"/>
    <property type="match status" value="1"/>
</dbReference>
<name>A0A5C7AQN1_9FLAO</name>
<dbReference type="Gene3D" id="3.30.420.10">
    <property type="entry name" value="Ribonuclease H-like superfamily/Ribonuclease H"/>
    <property type="match status" value="1"/>
</dbReference>